<organism evidence="1 2">
    <name type="scientific">Nicotiana sylvestris</name>
    <name type="common">Wood tobacco</name>
    <name type="synonym">South American tobacco</name>
    <dbReference type="NCBI Taxonomy" id="4096"/>
    <lineage>
        <taxon>Eukaryota</taxon>
        <taxon>Viridiplantae</taxon>
        <taxon>Streptophyta</taxon>
        <taxon>Embryophyta</taxon>
        <taxon>Tracheophyta</taxon>
        <taxon>Spermatophyta</taxon>
        <taxon>Magnoliopsida</taxon>
        <taxon>eudicotyledons</taxon>
        <taxon>Gunneridae</taxon>
        <taxon>Pentapetalae</taxon>
        <taxon>asterids</taxon>
        <taxon>lamiids</taxon>
        <taxon>Solanales</taxon>
        <taxon>Solanaceae</taxon>
        <taxon>Nicotianoideae</taxon>
        <taxon>Nicotianeae</taxon>
        <taxon>Nicotiana</taxon>
    </lineage>
</organism>
<dbReference type="Proteomes" id="UP000189701">
    <property type="component" value="Unplaced"/>
</dbReference>
<dbReference type="SUPFAM" id="SSF56672">
    <property type="entry name" value="DNA/RNA polymerases"/>
    <property type="match status" value="1"/>
</dbReference>
<dbReference type="InterPro" id="IPR043502">
    <property type="entry name" value="DNA/RNA_pol_sf"/>
</dbReference>
<dbReference type="Gene3D" id="3.30.420.10">
    <property type="entry name" value="Ribonuclease H-like superfamily/Ribonuclease H"/>
    <property type="match status" value="1"/>
</dbReference>
<proteinExistence type="predicted"/>
<dbReference type="RefSeq" id="XP_009773125.1">
    <property type="nucleotide sequence ID" value="XM_009774823.1"/>
</dbReference>
<evidence type="ECO:0000313" key="1">
    <source>
        <dbReference type="Proteomes" id="UP000189701"/>
    </source>
</evidence>
<dbReference type="AlphaFoldDB" id="A0A1U7WFV8"/>
<gene>
    <name evidence="2" type="primary">LOC104223390</name>
</gene>
<reference evidence="2" key="2">
    <citation type="submission" date="2025-08" db="UniProtKB">
        <authorList>
            <consortium name="RefSeq"/>
        </authorList>
    </citation>
    <scope>IDENTIFICATION</scope>
    <source>
        <tissue evidence="2">Leaf</tissue>
    </source>
</reference>
<reference evidence="1" key="1">
    <citation type="journal article" date="2013" name="Genome Biol.">
        <title>Reference genomes and transcriptomes of Nicotiana sylvestris and Nicotiana tomentosiformis.</title>
        <authorList>
            <person name="Sierro N."/>
            <person name="Battey J.N."/>
            <person name="Ouadi S."/>
            <person name="Bovet L."/>
            <person name="Goepfert S."/>
            <person name="Bakaher N."/>
            <person name="Peitsch M.C."/>
            <person name="Ivanov N.V."/>
        </authorList>
    </citation>
    <scope>NUCLEOTIDE SEQUENCE [LARGE SCALE GENOMIC DNA]</scope>
</reference>
<keyword evidence="1" id="KW-1185">Reference proteome</keyword>
<dbReference type="STRING" id="4096.A0A1U7WFV8"/>
<dbReference type="PANTHER" id="PTHR48475:SF2">
    <property type="entry name" value="RIBONUCLEASE H"/>
    <property type="match status" value="1"/>
</dbReference>
<dbReference type="SUPFAM" id="SSF53098">
    <property type="entry name" value="Ribonuclease H-like"/>
    <property type="match status" value="1"/>
</dbReference>
<dbReference type="GO" id="GO:0003676">
    <property type="term" value="F:nucleic acid binding"/>
    <property type="evidence" value="ECO:0007669"/>
    <property type="project" value="InterPro"/>
</dbReference>
<name>A0A1U7WFV8_NICSY</name>
<protein>
    <submittedName>
        <fullName evidence="2">Uncharacterized protein LOC104223390</fullName>
    </submittedName>
</protein>
<dbReference type="PANTHER" id="PTHR48475">
    <property type="entry name" value="RIBONUCLEASE H"/>
    <property type="match status" value="1"/>
</dbReference>
<evidence type="ECO:0000313" key="2">
    <source>
        <dbReference type="RefSeq" id="XP_009773125.1"/>
    </source>
</evidence>
<dbReference type="InterPro" id="IPR036397">
    <property type="entry name" value="RNaseH_sf"/>
</dbReference>
<sequence>MKLNPKKCAFVIASVLKKKNHFEWTDECQKALKDLNSYLSKPSLLAKPRDGERLLIYLAVSKVVVSAVLKKSCEYLPELILGLGQQIIDGSSNIKGESLVIVLSPLSGQVIRIASGQAESTIKVIINNLKKRLEESKGKWPEVLPEVLQAYRTTAKISTGETPFSLVYGIEALIPVEIGEPSTSYTHTYEATNEEELCINLDLTEKRREASLIRMAAQKQMIARYYKSKVNLRYFKIGDFVLKNVFRLTQMANARKLSPNYEGPYRVKGVSRKRAYEMETMDDKVLPSH</sequence>
<accession>A0A1U7WFV8</accession>
<dbReference type="OrthoDB" id="1934939at2759"/>
<dbReference type="InterPro" id="IPR012337">
    <property type="entry name" value="RNaseH-like_sf"/>
</dbReference>
<dbReference type="eggNOG" id="KOG0017">
    <property type="taxonomic scope" value="Eukaryota"/>
</dbReference>